<gene>
    <name evidence="10" type="ORF">BT96DRAFT_634915</name>
</gene>
<proteinExistence type="inferred from homology"/>
<dbReference type="InterPro" id="IPR023128">
    <property type="entry name" value="Prot_N_Gln_amidohydro_ab_roll"/>
</dbReference>
<dbReference type="InterPro" id="IPR039733">
    <property type="entry name" value="NTAQ1"/>
</dbReference>
<dbReference type="GO" id="GO:0008418">
    <property type="term" value="F:protein-N-terminal asparagine amidohydrolase activity"/>
    <property type="evidence" value="ECO:0007669"/>
    <property type="project" value="UniProtKB-UniRule"/>
</dbReference>
<evidence type="ECO:0000256" key="8">
    <source>
        <dbReference type="RuleBase" id="RU367082"/>
    </source>
</evidence>
<dbReference type="GO" id="GO:0005634">
    <property type="term" value="C:nucleus"/>
    <property type="evidence" value="ECO:0007669"/>
    <property type="project" value="TreeGrafter"/>
</dbReference>
<keyword evidence="5 8" id="KW-0378">Hydrolase</keyword>
<dbReference type="Pfam" id="PF09764">
    <property type="entry name" value="Nt_Gln_amidase"/>
    <property type="match status" value="1"/>
</dbReference>
<feature type="domain" description="Protein N-terminal glutamine amidohydrolase alpha beta roll" evidence="9">
    <location>
        <begin position="11"/>
        <end position="199"/>
    </location>
</feature>
<protein>
    <recommendedName>
        <fullName evidence="4 8">Protein N-terminal glutamine amidohydrolase</fullName>
        <ecNumber evidence="3 8">3.5.1.122</ecNumber>
    </recommendedName>
    <alternativeName>
        <fullName evidence="6 8">Protein NH2-terminal glutamine deamidase</fullName>
    </alternativeName>
</protein>
<dbReference type="GO" id="GO:0005829">
    <property type="term" value="C:cytosol"/>
    <property type="evidence" value="ECO:0007669"/>
    <property type="project" value="TreeGrafter"/>
</dbReference>
<evidence type="ECO:0000259" key="9">
    <source>
        <dbReference type="Pfam" id="PF09764"/>
    </source>
</evidence>
<comment type="similarity">
    <text evidence="1 8">Belongs to the NTAQ1 family.</text>
</comment>
<evidence type="ECO:0000256" key="7">
    <source>
        <dbReference type="ARBA" id="ARBA00048768"/>
    </source>
</evidence>
<evidence type="ECO:0000256" key="3">
    <source>
        <dbReference type="ARBA" id="ARBA00012718"/>
    </source>
</evidence>
<keyword evidence="11" id="KW-1185">Reference proteome</keyword>
<evidence type="ECO:0000313" key="10">
    <source>
        <dbReference type="EMBL" id="KAE9400757.1"/>
    </source>
</evidence>
<dbReference type="Gene3D" id="3.10.620.10">
    <property type="entry name" value="Protein N-terminal glutamine amidohydrolase, alpha beta roll"/>
    <property type="match status" value="1"/>
</dbReference>
<comment type="subunit">
    <text evidence="2 8">Monomer.</text>
</comment>
<evidence type="ECO:0000256" key="5">
    <source>
        <dbReference type="ARBA" id="ARBA00022801"/>
    </source>
</evidence>
<evidence type="ECO:0000256" key="4">
    <source>
        <dbReference type="ARBA" id="ARBA00021247"/>
    </source>
</evidence>
<dbReference type="Proteomes" id="UP000799118">
    <property type="component" value="Unassembled WGS sequence"/>
</dbReference>
<evidence type="ECO:0000256" key="2">
    <source>
        <dbReference type="ARBA" id="ARBA00011245"/>
    </source>
</evidence>
<dbReference type="InterPro" id="IPR037132">
    <property type="entry name" value="N_Gln_amidohydro_ab_roll_sf"/>
</dbReference>
<dbReference type="PANTHER" id="PTHR13035:SF0">
    <property type="entry name" value="PROTEIN N-TERMINAL GLUTAMINE AMIDOHYDROLASE"/>
    <property type="match status" value="1"/>
</dbReference>
<organism evidence="10 11">
    <name type="scientific">Gymnopus androsaceus JB14</name>
    <dbReference type="NCBI Taxonomy" id="1447944"/>
    <lineage>
        <taxon>Eukaryota</taxon>
        <taxon>Fungi</taxon>
        <taxon>Dikarya</taxon>
        <taxon>Basidiomycota</taxon>
        <taxon>Agaricomycotina</taxon>
        <taxon>Agaricomycetes</taxon>
        <taxon>Agaricomycetidae</taxon>
        <taxon>Agaricales</taxon>
        <taxon>Marasmiineae</taxon>
        <taxon>Omphalotaceae</taxon>
        <taxon>Gymnopus</taxon>
    </lineage>
</organism>
<dbReference type="EC" id="3.5.1.122" evidence="3 8"/>
<accession>A0A6A4HUZ4</accession>
<dbReference type="GO" id="GO:0070773">
    <property type="term" value="F:protein-N-terminal glutamine amidohydrolase activity"/>
    <property type="evidence" value="ECO:0007669"/>
    <property type="project" value="UniProtKB-UniRule"/>
</dbReference>
<dbReference type="OrthoDB" id="191192at2759"/>
<dbReference type="PANTHER" id="PTHR13035">
    <property type="entry name" value="PROTEIN N-TERMINAL GLUTAMINE AMIDOHYDROLASE"/>
    <property type="match status" value="1"/>
</dbReference>
<evidence type="ECO:0000313" key="11">
    <source>
        <dbReference type="Proteomes" id="UP000799118"/>
    </source>
</evidence>
<dbReference type="EMBL" id="ML769453">
    <property type="protein sequence ID" value="KAE9400757.1"/>
    <property type="molecule type" value="Genomic_DNA"/>
</dbReference>
<comment type="catalytic activity">
    <reaction evidence="7 8">
        <text>N-terminal L-glutaminyl-[protein] + H2O = N-terminal L-glutamyl-[protein] + NH4(+)</text>
        <dbReference type="Rhea" id="RHEA:50680"/>
        <dbReference type="Rhea" id="RHEA-COMP:12668"/>
        <dbReference type="Rhea" id="RHEA-COMP:12777"/>
        <dbReference type="ChEBI" id="CHEBI:15377"/>
        <dbReference type="ChEBI" id="CHEBI:28938"/>
        <dbReference type="ChEBI" id="CHEBI:64721"/>
        <dbReference type="ChEBI" id="CHEBI:64722"/>
        <dbReference type="EC" id="3.5.1.122"/>
    </reaction>
</comment>
<name>A0A6A4HUZ4_9AGAR</name>
<dbReference type="AlphaFoldDB" id="A0A6A4HUZ4"/>
<reference evidence="10" key="1">
    <citation type="journal article" date="2019" name="Environ. Microbiol.">
        <title>Fungal ecological strategies reflected in gene transcription - a case study of two litter decomposers.</title>
        <authorList>
            <person name="Barbi F."/>
            <person name="Kohler A."/>
            <person name="Barry K."/>
            <person name="Baskaran P."/>
            <person name="Daum C."/>
            <person name="Fauchery L."/>
            <person name="Ihrmark K."/>
            <person name="Kuo A."/>
            <person name="LaButti K."/>
            <person name="Lipzen A."/>
            <person name="Morin E."/>
            <person name="Grigoriev I.V."/>
            <person name="Henrissat B."/>
            <person name="Lindahl B."/>
            <person name="Martin F."/>
        </authorList>
    </citation>
    <scope>NUCLEOTIDE SEQUENCE</scope>
    <source>
        <strain evidence="10">JB14</strain>
    </source>
</reference>
<evidence type="ECO:0000256" key="6">
    <source>
        <dbReference type="ARBA" id="ARBA00029677"/>
    </source>
</evidence>
<sequence length="210" mass="23999">MPPALPLDAVYTSHWCEENVYLLVQSFQHPSISELWDVFAVFISNHAKMVALWNQKLSKEPGLPVVWDYHVITVLRSRQDSLRTESWVYDFDTTLGMPVTWDTYFAQTFSTNVPEAFQSAVFSEWIPANIYLDRFASDRSHMLDKAVSDLKYLQPPPLYPAIRGKLCKSAIIHNLMDFVSMLPTDGYGDVKDMQAISEFLGQPEDPEEGS</sequence>
<evidence type="ECO:0000256" key="1">
    <source>
        <dbReference type="ARBA" id="ARBA00008985"/>
    </source>
</evidence>
<comment type="function">
    <text evidence="8">Mediates the side-chain deamidation of N-terminal glutamine residues to glutamate, an important step in N-end rule pathway of protein degradation. Conversion of the resulting N-terminal glutamine to glutamate renders the protein susceptible to arginylation, polyubiquitination and degradation as specified by the N-end rule. Does not act on substrates with internal or C-terminal glutamine and does not act on non-glutamine residues in any position.</text>
</comment>